<keyword evidence="6" id="KW-0333">Golgi apparatus</keyword>
<gene>
    <name evidence="9" type="ORF">MKW98_002262</name>
</gene>
<feature type="coiled-coil region" evidence="8">
    <location>
        <begin position="118"/>
        <end position="152"/>
    </location>
</feature>
<evidence type="ECO:0000256" key="5">
    <source>
        <dbReference type="ARBA" id="ARBA00022490"/>
    </source>
</evidence>
<protein>
    <recommendedName>
        <fullName evidence="4">RAB6-interacting golgin</fullName>
    </recommendedName>
</protein>
<name>A0AAD4RUG9_9MAGN</name>
<evidence type="ECO:0000256" key="2">
    <source>
        <dbReference type="ARBA" id="ARBA00004555"/>
    </source>
</evidence>
<comment type="similarity">
    <text evidence="3">Belongs to the GORAB family.</text>
</comment>
<evidence type="ECO:0000313" key="10">
    <source>
        <dbReference type="Proteomes" id="UP001202328"/>
    </source>
</evidence>
<dbReference type="PANTHER" id="PTHR21470">
    <property type="entry name" value="RAB6-INTERACTING PROTEIN GORAB"/>
    <property type="match status" value="1"/>
</dbReference>
<dbReference type="GO" id="GO:0005794">
    <property type="term" value="C:Golgi apparatus"/>
    <property type="evidence" value="ECO:0007669"/>
    <property type="project" value="UniProtKB-SubCell"/>
</dbReference>
<keyword evidence="7 8" id="KW-0175">Coiled coil</keyword>
<comment type="subcellular location">
    <subcellularLocation>
        <location evidence="1">Cytoplasm</location>
    </subcellularLocation>
    <subcellularLocation>
        <location evidence="2">Golgi apparatus</location>
    </subcellularLocation>
</comment>
<evidence type="ECO:0000256" key="1">
    <source>
        <dbReference type="ARBA" id="ARBA00004496"/>
    </source>
</evidence>
<keyword evidence="5" id="KW-0963">Cytoplasm</keyword>
<dbReference type="InterPro" id="IPR007033">
    <property type="entry name" value="GORAB"/>
</dbReference>
<sequence>MTTTLKQAWEHEQQQQQQIQLVTNSSSNNMSYSGGQIEDNTITNNNINKDEETSIVALNVFRAREEEIEKKKLEVREKVTAQLGRVEEEIKRLAGIRHELESLSDPKRKEVTTVRKRIDTLNKELKPLEKLYQKKEKEYKDALESFNQKNKEKSGLVSRLMELVGESERVRMKRLEELGKNIDSLC</sequence>
<reference evidence="9" key="1">
    <citation type="submission" date="2022-04" db="EMBL/GenBank/DDBJ databases">
        <title>A functionally conserved STORR gene fusion in Papaver species that diverged 16.8 million years ago.</title>
        <authorList>
            <person name="Catania T."/>
        </authorList>
    </citation>
    <scope>NUCLEOTIDE SEQUENCE</scope>
    <source>
        <strain evidence="9">S-188037</strain>
    </source>
</reference>
<evidence type="ECO:0000256" key="4">
    <source>
        <dbReference type="ARBA" id="ARBA00014130"/>
    </source>
</evidence>
<evidence type="ECO:0000256" key="7">
    <source>
        <dbReference type="ARBA" id="ARBA00023054"/>
    </source>
</evidence>
<keyword evidence="10" id="KW-1185">Reference proteome</keyword>
<dbReference type="PANTHER" id="PTHR21470:SF2">
    <property type="entry name" value="RAB6-INTERACTING GOLGIN"/>
    <property type="match status" value="1"/>
</dbReference>
<dbReference type="Proteomes" id="UP001202328">
    <property type="component" value="Unassembled WGS sequence"/>
</dbReference>
<organism evidence="9 10">
    <name type="scientific">Papaver atlanticum</name>
    <dbReference type="NCBI Taxonomy" id="357466"/>
    <lineage>
        <taxon>Eukaryota</taxon>
        <taxon>Viridiplantae</taxon>
        <taxon>Streptophyta</taxon>
        <taxon>Embryophyta</taxon>
        <taxon>Tracheophyta</taxon>
        <taxon>Spermatophyta</taxon>
        <taxon>Magnoliopsida</taxon>
        <taxon>Ranunculales</taxon>
        <taxon>Papaveraceae</taxon>
        <taxon>Papaveroideae</taxon>
        <taxon>Papaver</taxon>
    </lineage>
</organism>
<evidence type="ECO:0000256" key="3">
    <source>
        <dbReference type="ARBA" id="ARBA00005599"/>
    </source>
</evidence>
<dbReference type="EMBL" id="JAJJMB010017986">
    <property type="protein sequence ID" value="KAI3832716.1"/>
    <property type="molecule type" value="Genomic_DNA"/>
</dbReference>
<comment type="caution">
    <text evidence="9">The sequence shown here is derived from an EMBL/GenBank/DDBJ whole genome shotgun (WGS) entry which is preliminary data.</text>
</comment>
<evidence type="ECO:0000256" key="8">
    <source>
        <dbReference type="SAM" id="Coils"/>
    </source>
</evidence>
<evidence type="ECO:0000256" key="6">
    <source>
        <dbReference type="ARBA" id="ARBA00023034"/>
    </source>
</evidence>
<dbReference type="Pfam" id="PF04949">
    <property type="entry name" value="Transcrip_act"/>
    <property type="match status" value="1"/>
</dbReference>
<dbReference type="AlphaFoldDB" id="A0AAD4RUG9"/>
<accession>A0AAD4RUG9</accession>
<proteinExistence type="inferred from homology"/>
<evidence type="ECO:0000313" key="9">
    <source>
        <dbReference type="EMBL" id="KAI3832716.1"/>
    </source>
</evidence>